<name>A0ABY9R4B3_9BACT</name>
<gene>
    <name evidence="1" type="ORF">KPS_000503</name>
</gene>
<dbReference type="EMBL" id="CP133659">
    <property type="protein sequence ID" value="WMW65967.1"/>
    <property type="molecule type" value="Genomic_DNA"/>
</dbReference>
<keyword evidence="2" id="KW-1185">Reference proteome</keyword>
<accession>A0ABY9R4B3</accession>
<organism evidence="1 2">
    <name type="scientific">Nitratidesulfovibrio liaohensis</name>
    <dbReference type="NCBI Taxonomy" id="2604158"/>
    <lineage>
        <taxon>Bacteria</taxon>
        <taxon>Pseudomonadati</taxon>
        <taxon>Thermodesulfobacteriota</taxon>
        <taxon>Desulfovibrionia</taxon>
        <taxon>Desulfovibrionales</taxon>
        <taxon>Desulfovibrionaceae</taxon>
        <taxon>Nitratidesulfovibrio</taxon>
    </lineage>
</organism>
<sequence length="121" mass="12619">MKVTIIHEAGYEAALLGIGLSFGLTSDINAHDFIGDNADLWDRMEKRAKGLRATSGGAINEFLGLPLDATTSPLSRPNALPGASGCGGDVVAPFFQNDDKALSGRVVVAGRNHLAAPCRQT</sequence>
<dbReference type="RefSeq" id="WP_007521773.1">
    <property type="nucleotide sequence ID" value="NZ_CP133659.1"/>
</dbReference>
<evidence type="ECO:0000313" key="1">
    <source>
        <dbReference type="EMBL" id="WMW65967.1"/>
    </source>
</evidence>
<reference evidence="1" key="1">
    <citation type="submission" date="2023-09" db="EMBL/GenBank/DDBJ databases">
        <authorList>
            <consortium name="CW5 consortium"/>
            <person name="Lu C.-W."/>
        </authorList>
    </citation>
    <scope>NUCLEOTIDE SEQUENCE</scope>
    <source>
        <strain evidence="1">KPS</strain>
    </source>
</reference>
<evidence type="ECO:0000313" key="2">
    <source>
        <dbReference type="Proteomes" id="UP001180616"/>
    </source>
</evidence>
<protein>
    <submittedName>
        <fullName evidence="1">Uncharacterized protein</fullName>
    </submittedName>
</protein>
<proteinExistence type="predicted"/>
<dbReference type="Proteomes" id="UP001180616">
    <property type="component" value="Chromosome"/>
</dbReference>